<accession>A0A158GBB0</accession>
<dbReference type="NCBIfam" id="TIGR04259">
    <property type="entry name" value="oxa_formateAnti"/>
    <property type="match status" value="1"/>
</dbReference>
<dbReference type="Gene3D" id="1.20.1250.20">
    <property type="entry name" value="MFS general substrate transporter like domains"/>
    <property type="match status" value="2"/>
</dbReference>
<feature type="transmembrane region" description="Helical" evidence="4">
    <location>
        <begin position="223"/>
        <end position="245"/>
    </location>
</feature>
<dbReference type="PROSITE" id="PS50850">
    <property type="entry name" value="MFS"/>
    <property type="match status" value="1"/>
</dbReference>
<keyword evidence="3 4" id="KW-0472">Membrane</keyword>
<dbReference type="RefSeq" id="WP_062084963.1">
    <property type="nucleotide sequence ID" value="NZ_FCOK02000011.1"/>
</dbReference>
<feature type="transmembrane region" description="Helical" evidence="4">
    <location>
        <begin position="321"/>
        <end position="342"/>
    </location>
</feature>
<reference evidence="6 7" key="1">
    <citation type="submission" date="2016-01" db="EMBL/GenBank/DDBJ databases">
        <authorList>
            <person name="Oliw E.H."/>
        </authorList>
    </citation>
    <scope>NUCLEOTIDE SEQUENCE [LARGE SCALE GENOMIC DNA]</scope>
    <source>
        <strain evidence="6">LMG 27134</strain>
    </source>
</reference>
<proteinExistence type="predicted"/>
<dbReference type="Pfam" id="PF07690">
    <property type="entry name" value="MFS_1"/>
    <property type="match status" value="1"/>
</dbReference>
<dbReference type="SUPFAM" id="SSF103473">
    <property type="entry name" value="MFS general substrate transporter"/>
    <property type="match status" value="1"/>
</dbReference>
<feature type="transmembrane region" description="Helical" evidence="4">
    <location>
        <begin position="299"/>
        <end position="315"/>
    </location>
</feature>
<sequence>MTPAGSFVRLRLQGRWFQLVIGVICMALVANLQYAWTLFVVPMETKNHWSGAGIQTAFSIFIVVETWLVPIEGWLVDRFGPRPVVLGGAICVALGWVIDSYASSLSELYAAAIVAGVGAGCVYGTCVGNALKWFPDKRGLAAGLTAAGFGAGAALTVIPIANMIQSAGYAHTFLFFGMVQGILILLLGLLLVRPKPPAGAVAIKRVVSSKVDYTPGQMIKAPVFWVLYLMFVFVAAGGIIATAQLGPIAKEYGFAKLPISVMGFTLPLLTMALSIDNLFNGLTRPLCGFISDKIGRENTMFLIFVGEGLALLGMREFGHDPYAFICFAALIFLCWGEIFSIFPATCADTFGSKYAAANAGTLYTAKGTASLLVPLASVLSAGGSWDTVFIAAAAVAIIAGVSAKLVLAPMRERWIANAVSESGLAA</sequence>
<protein>
    <submittedName>
        <fullName evidence="6">Major facilitator transporter</fullName>
    </submittedName>
</protein>
<gene>
    <name evidence="6" type="ORF">AWB69_02298</name>
</gene>
<feature type="transmembrane region" description="Helical" evidence="4">
    <location>
        <begin position="83"/>
        <end position="102"/>
    </location>
</feature>
<dbReference type="PANTHER" id="PTHR11360:SF304">
    <property type="entry name" value="MFS DOMAIN-CONTAINING PROTEIN"/>
    <property type="match status" value="1"/>
</dbReference>
<feature type="domain" description="Major facilitator superfamily (MFS) profile" evidence="5">
    <location>
        <begin position="6"/>
        <end position="411"/>
    </location>
</feature>
<dbReference type="InterPro" id="IPR026355">
    <property type="entry name" value="Oxa/Form_antiport"/>
</dbReference>
<feature type="transmembrane region" description="Helical" evidence="4">
    <location>
        <begin position="16"/>
        <end position="36"/>
    </location>
</feature>
<dbReference type="CDD" id="cd17353">
    <property type="entry name" value="MFS_OFA_like"/>
    <property type="match status" value="1"/>
</dbReference>
<dbReference type="InterPro" id="IPR011701">
    <property type="entry name" value="MFS"/>
</dbReference>
<keyword evidence="2 4" id="KW-1133">Transmembrane helix</keyword>
<feature type="transmembrane region" description="Helical" evidence="4">
    <location>
        <begin position="48"/>
        <end position="71"/>
    </location>
</feature>
<feature type="transmembrane region" description="Helical" evidence="4">
    <location>
        <begin position="140"/>
        <end position="161"/>
    </location>
</feature>
<feature type="transmembrane region" description="Helical" evidence="4">
    <location>
        <begin position="354"/>
        <end position="376"/>
    </location>
</feature>
<feature type="transmembrane region" description="Helical" evidence="4">
    <location>
        <begin position="108"/>
        <end position="128"/>
    </location>
</feature>
<dbReference type="GO" id="GO:0016020">
    <property type="term" value="C:membrane"/>
    <property type="evidence" value="ECO:0007669"/>
    <property type="project" value="InterPro"/>
</dbReference>
<evidence type="ECO:0000259" key="5">
    <source>
        <dbReference type="PROSITE" id="PS50850"/>
    </source>
</evidence>
<dbReference type="PANTHER" id="PTHR11360">
    <property type="entry name" value="MONOCARBOXYLATE TRANSPORTER"/>
    <property type="match status" value="1"/>
</dbReference>
<evidence type="ECO:0000313" key="6">
    <source>
        <dbReference type="EMBL" id="SAL29177.1"/>
    </source>
</evidence>
<evidence type="ECO:0000256" key="4">
    <source>
        <dbReference type="SAM" id="Phobius"/>
    </source>
</evidence>
<dbReference type="OrthoDB" id="8830981at2"/>
<organism evidence="6 7">
    <name type="scientific">Caballeronia udeis</name>
    <dbReference type="NCBI Taxonomy" id="1232866"/>
    <lineage>
        <taxon>Bacteria</taxon>
        <taxon>Pseudomonadati</taxon>
        <taxon>Pseudomonadota</taxon>
        <taxon>Betaproteobacteria</taxon>
        <taxon>Burkholderiales</taxon>
        <taxon>Burkholderiaceae</taxon>
        <taxon>Caballeronia</taxon>
    </lineage>
</organism>
<evidence type="ECO:0000313" key="7">
    <source>
        <dbReference type="Proteomes" id="UP000054683"/>
    </source>
</evidence>
<dbReference type="GO" id="GO:0019531">
    <property type="term" value="F:oxalate transmembrane transporter activity"/>
    <property type="evidence" value="ECO:0007669"/>
    <property type="project" value="InterPro"/>
</dbReference>
<dbReference type="Proteomes" id="UP000054683">
    <property type="component" value="Unassembled WGS sequence"/>
</dbReference>
<name>A0A158GBB0_9BURK</name>
<evidence type="ECO:0000256" key="2">
    <source>
        <dbReference type="ARBA" id="ARBA00022989"/>
    </source>
</evidence>
<feature type="transmembrane region" description="Helical" evidence="4">
    <location>
        <begin position="388"/>
        <end position="407"/>
    </location>
</feature>
<evidence type="ECO:0000256" key="1">
    <source>
        <dbReference type="ARBA" id="ARBA00022692"/>
    </source>
</evidence>
<dbReference type="AlphaFoldDB" id="A0A158GBB0"/>
<dbReference type="InterPro" id="IPR050327">
    <property type="entry name" value="Proton-linked_MCT"/>
</dbReference>
<dbReference type="InterPro" id="IPR020846">
    <property type="entry name" value="MFS_dom"/>
</dbReference>
<evidence type="ECO:0000256" key="3">
    <source>
        <dbReference type="ARBA" id="ARBA00023136"/>
    </source>
</evidence>
<keyword evidence="1 4" id="KW-0812">Transmembrane</keyword>
<dbReference type="InterPro" id="IPR036259">
    <property type="entry name" value="MFS_trans_sf"/>
</dbReference>
<feature type="transmembrane region" description="Helical" evidence="4">
    <location>
        <begin position="257"/>
        <end position="279"/>
    </location>
</feature>
<dbReference type="EMBL" id="FCOK02000011">
    <property type="protein sequence ID" value="SAL29177.1"/>
    <property type="molecule type" value="Genomic_DNA"/>
</dbReference>
<feature type="transmembrane region" description="Helical" evidence="4">
    <location>
        <begin position="173"/>
        <end position="192"/>
    </location>
</feature>